<gene>
    <name evidence="1" type="ORF">GSCOC_T00033523001</name>
</gene>
<dbReference type="Proteomes" id="UP000295252">
    <property type="component" value="Chromosome VII"/>
</dbReference>
<keyword evidence="2" id="KW-1185">Reference proteome</keyword>
<dbReference type="AlphaFoldDB" id="A0A068UUN6"/>
<accession>A0A068UUN6</accession>
<evidence type="ECO:0000313" key="2">
    <source>
        <dbReference type="Proteomes" id="UP000295252"/>
    </source>
</evidence>
<dbReference type="PhylomeDB" id="A0A068UUN6"/>
<dbReference type="EMBL" id="HG739138">
    <property type="protein sequence ID" value="CDP11333.1"/>
    <property type="molecule type" value="Genomic_DNA"/>
</dbReference>
<dbReference type="InParanoid" id="A0A068UUN6"/>
<sequence length="55" mass="6278">MDPLAFTKEDASGLQPYEQFQRLEHDYEALAAKKRKARLQAIPQGYPLSLLLTIC</sequence>
<reference evidence="2" key="1">
    <citation type="journal article" date="2014" name="Science">
        <title>The coffee genome provides insight into the convergent evolution of caffeine biosynthesis.</title>
        <authorList>
            <person name="Denoeud F."/>
            <person name="Carretero-Paulet L."/>
            <person name="Dereeper A."/>
            <person name="Droc G."/>
            <person name="Guyot R."/>
            <person name="Pietrella M."/>
            <person name="Zheng C."/>
            <person name="Alberti A."/>
            <person name="Anthony F."/>
            <person name="Aprea G."/>
            <person name="Aury J.M."/>
            <person name="Bento P."/>
            <person name="Bernard M."/>
            <person name="Bocs S."/>
            <person name="Campa C."/>
            <person name="Cenci A."/>
            <person name="Combes M.C."/>
            <person name="Crouzillat D."/>
            <person name="Da Silva C."/>
            <person name="Daddiego L."/>
            <person name="De Bellis F."/>
            <person name="Dussert S."/>
            <person name="Garsmeur O."/>
            <person name="Gayraud T."/>
            <person name="Guignon V."/>
            <person name="Jahn K."/>
            <person name="Jamilloux V."/>
            <person name="Joet T."/>
            <person name="Labadie K."/>
            <person name="Lan T."/>
            <person name="Leclercq J."/>
            <person name="Lepelley M."/>
            <person name="Leroy T."/>
            <person name="Li L.T."/>
            <person name="Librado P."/>
            <person name="Lopez L."/>
            <person name="Munoz A."/>
            <person name="Noel B."/>
            <person name="Pallavicini A."/>
            <person name="Perrotta G."/>
            <person name="Poncet V."/>
            <person name="Pot D."/>
            <person name="Priyono X."/>
            <person name="Rigoreau M."/>
            <person name="Rouard M."/>
            <person name="Rozas J."/>
            <person name="Tranchant-Dubreuil C."/>
            <person name="VanBuren R."/>
            <person name="Zhang Q."/>
            <person name="Andrade A.C."/>
            <person name="Argout X."/>
            <person name="Bertrand B."/>
            <person name="de Kochko A."/>
            <person name="Graziosi G."/>
            <person name="Henry R.J."/>
            <person name="Jayarama X."/>
            <person name="Ming R."/>
            <person name="Nagai C."/>
            <person name="Rounsley S."/>
            <person name="Sankoff D."/>
            <person name="Giuliano G."/>
            <person name="Albert V.A."/>
            <person name="Wincker P."/>
            <person name="Lashermes P."/>
        </authorList>
    </citation>
    <scope>NUCLEOTIDE SEQUENCE [LARGE SCALE GENOMIC DNA]</scope>
    <source>
        <strain evidence="2">cv. DH200-94</strain>
    </source>
</reference>
<name>A0A068UUN6_COFCA</name>
<organism evidence="1 2">
    <name type="scientific">Coffea canephora</name>
    <name type="common">Robusta coffee</name>
    <dbReference type="NCBI Taxonomy" id="49390"/>
    <lineage>
        <taxon>Eukaryota</taxon>
        <taxon>Viridiplantae</taxon>
        <taxon>Streptophyta</taxon>
        <taxon>Embryophyta</taxon>
        <taxon>Tracheophyta</taxon>
        <taxon>Spermatophyta</taxon>
        <taxon>Magnoliopsida</taxon>
        <taxon>eudicotyledons</taxon>
        <taxon>Gunneridae</taxon>
        <taxon>Pentapetalae</taxon>
        <taxon>asterids</taxon>
        <taxon>lamiids</taxon>
        <taxon>Gentianales</taxon>
        <taxon>Rubiaceae</taxon>
        <taxon>Ixoroideae</taxon>
        <taxon>Gardenieae complex</taxon>
        <taxon>Bertiereae - Coffeeae clade</taxon>
        <taxon>Coffeeae</taxon>
        <taxon>Coffea</taxon>
    </lineage>
</organism>
<dbReference type="Gramene" id="CDP11333">
    <property type="protein sequence ID" value="CDP11333"/>
    <property type="gene ID" value="GSCOC_T00033523001"/>
</dbReference>
<proteinExistence type="predicted"/>
<evidence type="ECO:0000313" key="1">
    <source>
        <dbReference type="EMBL" id="CDP11333.1"/>
    </source>
</evidence>
<protein>
    <submittedName>
        <fullName evidence="1">Uncharacterized protein</fullName>
    </submittedName>
</protein>